<dbReference type="InterPro" id="IPR011650">
    <property type="entry name" value="Peptidase_M20_dimer"/>
</dbReference>
<dbReference type="GO" id="GO:0006520">
    <property type="term" value="P:amino acid metabolic process"/>
    <property type="evidence" value="ECO:0007669"/>
    <property type="project" value="UniProtKB-ARBA"/>
</dbReference>
<feature type="binding site" evidence="7">
    <location>
        <position position="211"/>
    </location>
    <ligand>
        <name>Zn(2+)</name>
        <dbReference type="ChEBI" id="CHEBI:29105"/>
        <label>1</label>
    </ligand>
</feature>
<keyword evidence="5 7" id="KW-0862">Zinc</keyword>
<dbReference type="Gene3D" id="3.40.630.10">
    <property type="entry name" value="Zn peptidases"/>
    <property type="match status" value="1"/>
</dbReference>
<dbReference type="InterPro" id="IPR017141">
    <property type="entry name" value="Pept_M20_carboxypep"/>
</dbReference>
<feature type="active site" description="Proton acceptor" evidence="6">
    <location>
        <position position="245"/>
    </location>
</feature>
<evidence type="ECO:0000259" key="9">
    <source>
        <dbReference type="Pfam" id="PF07687"/>
    </source>
</evidence>
<dbReference type="CDD" id="cd05674">
    <property type="entry name" value="M20_yscS"/>
    <property type="match status" value="1"/>
</dbReference>
<dbReference type="GO" id="GO:0043604">
    <property type="term" value="P:amide biosynthetic process"/>
    <property type="evidence" value="ECO:0007669"/>
    <property type="project" value="UniProtKB-ARBA"/>
</dbReference>
<accession>A0A5C5FQ95</accession>
<comment type="caution">
    <text evidence="10">The sequence shown here is derived from an EMBL/GenBank/DDBJ whole genome shotgun (WGS) entry which is preliminary data.</text>
</comment>
<gene>
    <name evidence="10" type="ORF">DMC30DRAFT_51989</name>
</gene>
<feature type="binding site" evidence="7">
    <location>
        <position position="274"/>
    </location>
    <ligand>
        <name>Zn(2+)</name>
        <dbReference type="ChEBI" id="CHEBI:29105"/>
        <label>2</label>
    </ligand>
</feature>
<dbReference type="EMBL" id="SOZI01000136">
    <property type="protein sequence ID" value="TNY18492.1"/>
    <property type="molecule type" value="Genomic_DNA"/>
</dbReference>
<dbReference type="PIRSF" id="PIRSF037217">
    <property type="entry name" value="Carboxypeptidase_S"/>
    <property type="match status" value="1"/>
</dbReference>
<dbReference type="STRING" id="5288.A0A5C5FQ95"/>
<evidence type="ECO:0000256" key="5">
    <source>
        <dbReference type="ARBA" id="ARBA00022833"/>
    </source>
</evidence>
<protein>
    <submittedName>
        <fullName evidence="10">Putative Gly-X carboxypeptidase</fullName>
    </submittedName>
</protein>
<dbReference type="GO" id="GO:0000328">
    <property type="term" value="C:fungal-type vacuole lumen"/>
    <property type="evidence" value="ECO:0007669"/>
    <property type="project" value="TreeGrafter"/>
</dbReference>
<dbReference type="GO" id="GO:0043605">
    <property type="term" value="P:amide catabolic process"/>
    <property type="evidence" value="ECO:0007669"/>
    <property type="project" value="UniProtKB-ARBA"/>
</dbReference>
<sequence>MSQRTAAPAAGRTSAPPPPPSSPPRSRLTPLLFLLPVALSFLLSQQRIDQVRDWATGLSKADVSGPLSLKGVSCPAEVAPLNVGLDWRPEDDAAYKQLAIERLQGAIRIPTETFDDMVGPDDPRFAIIGDLHAYFERTFPRVWATLDVEKVARWGLVLTWKGRDESLKPVVLMAHQDVVPVNPSTVSHWTHPPYSAHLDEQGWIWGRGSGDCKNTLVGALSAIDKLIEEGFTPTRSIIISSGADEEVGGRRTALPIAHALEARYGRDGIALIIDEGSGGVDTVFGVPFARFGTAEKGAVSAHVEVFTPGGHSSVPLGAHTGIGILARCIVALEDHLFPPGLRAGSPMLQQLQCAADHGHVSDAWRKRARDPKQWESLGLELAKKNPIFRAFLGTTQAVDLIDGGIKLNALPEYSSAFINYRIDFQSSVNETLEHIAAVLEPVVTALGLTFAPFGAHPEIENNVVRLSQFGTSGIEPAPLTPTEGPVWDLIAGTTRHIWPGAVVAPSGMIANTDTKHTWNLTSNIYRFVPASTEQIKGYHTVNERMHVDAHISSIRFFYKLLRNTEGWQAE</sequence>
<keyword evidence="11" id="KW-1185">Reference proteome</keyword>
<proteinExistence type="inferred from homology"/>
<dbReference type="GO" id="GO:1990845">
    <property type="term" value="P:adaptive thermogenesis"/>
    <property type="evidence" value="ECO:0007669"/>
    <property type="project" value="UniProtKB-ARBA"/>
</dbReference>
<dbReference type="InterPro" id="IPR002933">
    <property type="entry name" value="Peptidase_M20"/>
</dbReference>
<dbReference type="FunFam" id="1.10.150.900:FF:000003">
    <property type="entry name" value="N-fatty-acyl-amino acid synthase/hydrolase PM20D1"/>
    <property type="match status" value="1"/>
</dbReference>
<keyword evidence="4" id="KW-0378">Hydrolase</keyword>
<evidence type="ECO:0000313" key="10">
    <source>
        <dbReference type="EMBL" id="TNY18492.1"/>
    </source>
</evidence>
<dbReference type="GO" id="GO:0051603">
    <property type="term" value="P:proteolysis involved in protein catabolic process"/>
    <property type="evidence" value="ECO:0007669"/>
    <property type="project" value="TreeGrafter"/>
</dbReference>
<dbReference type="AlphaFoldDB" id="A0A5C5FQ95"/>
<evidence type="ECO:0000256" key="4">
    <source>
        <dbReference type="ARBA" id="ARBA00022801"/>
    </source>
</evidence>
<dbReference type="GO" id="GO:0004181">
    <property type="term" value="F:metallocarboxypeptidase activity"/>
    <property type="evidence" value="ECO:0007669"/>
    <property type="project" value="InterPro"/>
</dbReference>
<keyword evidence="3 7" id="KW-0479">Metal-binding</keyword>
<dbReference type="PANTHER" id="PTHR45962">
    <property type="entry name" value="N-FATTY-ACYL-AMINO ACID SYNTHASE/HYDROLASE PM20D1"/>
    <property type="match status" value="1"/>
</dbReference>
<name>A0A5C5FQ95_9BASI</name>
<feature type="binding site" evidence="7">
    <location>
        <position position="539"/>
    </location>
    <ligand>
        <name>Zn(2+)</name>
        <dbReference type="ChEBI" id="CHEBI:29105"/>
        <label>1</label>
    </ligand>
</feature>
<dbReference type="InterPro" id="IPR036264">
    <property type="entry name" value="Bact_exopeptidase_dim_dom"/>
</dbReference>
<dbReference type="SUPFAM" id="SSF55031">
    <property type="entry name" value="Bacterial exopeptidase dimerisation domain"/>
    <property type="match status" value="1"/>
</dbReference>
<evidence type="ECO:0000256" key="3">
    <source>
        <dbReference type="ARBA" id="ARBA00022723"/>
    </source>
</evidence>
<comment type="similarity">
    <text evidence="1">Belongs to the peptidase M20A family.</text>
</comment>
<evidence type="ECO:0000256" key="7">
    <source>
        <dbReference type="PIRSR" id="PIRSR037217-2"/>
    </source>
</evidence>
<dbReference type="InterPro" id="IPR047177">
    <property type="entry name" value="Pept_M20A"/>
</dbReference>
<dbReference type="Pfam" id="PF07687">
    <property type="entry name" value="M20_dimer"/>
    <property type="match status" value="1"/>
</dbReference>
<dbReference type="Proteomes" id="UP000311382">
    <property type="component" value="Unassembled WGS sequence"/>
</dbReference>
<feature type="region of interest" description="Disordered" evidence="8">
    <location>
        <begin position="1"/>
        <end position="27"/>
    </location>
</feature>
<dbReference type="GO" id="GO:0005576">
    <property type="term" value="C:extracellular region"/>
    <property type="evidence" value="ECO:0007669"/>
    <property type="project" value="UniProtKB-ARBA"/>
</dbReference>
<keyword evidence="10" id="KW-0121">Carboxypeptidase</keyword>
<evidence type="ECO:0000313" key="11">
    <source>
        <dbReference type="Proteomes" id="UP000311382"/>
    </source>
</evidence>
<dbReference type="GO" id="GO:0006629">
    <property type="term" value="P:lipid metabolic process"/>
    <property type="evidence" value="ECO:0007669"/>
    <property type="project" value="UniProtKB-ARBA"/>
</dbReference>
<evidence type="ECO:0000256" key="2">
    <source>
        <dbReference type="ARBA" id="ARBA00022670"/>
    </source>
</evidence>
<evidence type="ECO:0000256" key="6">
    <source>
        <dbReference type="PIRSR" id="PIRSR037217-1"/>
    </source>
</evidence>
<reference evidence="10 11" key="1">
    <citation type="submission" date="2019-03" db="EMBL/GenBank/DDBJ databases">
        <title>Rhodosporidium diobovatum UCD-FST 08-225 genome sequencing, assembly, and annotation.</title>
        <authorList>
            <person name="Fakankun I.U."/>
            <person name="Fristensky B."/>
            <person name="Levin D.B."/>
        </authorList>
    </citation>
    <scope>NUCLEOTIDE SEQUENCE [LARGE SCALE GENOMIC DNA]</scope>
    <source>
        <strain evidence="10 11">UCD-FST 08-225</strain>
    </source>
</reference>
<feature type="binding site" evidence="7">
    <location>
        <position position="246"/>
    </location>
    <ligand>
        <name>Zn(2+)</name>
        <dbReference type="ChEBI" id="CHEBI:29105"/>
        <label>1</label>
    </ligand>
</feature>
<dbReference type="Gene3D" id="3.30.70.360">
    <property type="match status" value="1"/>
</dbReference>
<feature type="compositionally biased region" description="Low complexity" evidence="8">
    <location>
        <begin position="1"/>
        <end position="14"/>
    </location>
</feature>
<feature type="active site" evidence="6">
    <location>
        <position position="177"/>
    </location>
</feature>
<dbReference type="GO" id="GO:0046872">
    <property type="term" value="F:metal ion binding"/>
    <property type="evidence" value="ECO:0007669"/>
    <property type="project" value="UniProtKB-KW"/>
</dbReference>
<dbReference type="Pfam" id="PF01546">
    <property type="entry name" value="Peptidase_M20"/>
    <property type="match status" value="1"/>
</dbReference>
<dbReference type="GO" id="GO:0016810">
    <property type="term" value="F:hydrolase activity, acting on carbon-nitrogen (but not peptide) bonds"/>
    <property type="evidence" value="ECO:0007669"/>
    <property type="project" value="UniProtKB-ARBA"/>
</dbReference>
<dbReference type="SUPFAM" id="SSF53187">
    <property type="entry name" value="Zn-dependent exopeptidases"/>
    <property type="match status" value="1"/>
</dbReference>
<feature type="binding site" evidence="7">
    <location>
        <position position="175"/>
    </location>
    <ligand>
        <name>Zn(2+)</name>
        <dbReference type="ChEBI" id="CHEBI:29105"/>
        <label>2</label>
    </ligand>
</feature>
<organism evidence="10 11">
    <name type="scientific">Rhodotorula diobovata</name>
    <dbReference type="NCBI Taxonomy" id="5288"/>
    <lineage>
        <taxon>Eukaryota</taxon>
        <taxon>Fungi</taxon>
        <taxon>Dikarya</taxon>
        <taxon>Basidiomycota</taxon>
        <taxon>Pucciniomycotina</taxon>
        <taxon>Microbotryomycetes</taxon>
        <taxon>Sporidiobolales</taxon>
        <taxon>Sporidiobolaceae</taxon>
        <taxon>Rhodotorula</taxon>
    </lineage>
</organism>
<feature type="binding site" evidence="7">
    <location>
        <position position="211"/>
    </location>
    <ligand>
        <name>Zn(2+)</name>
        <dbReference type="ChEBI" id="CHEBI:29105"/>
        <label>2</label>
    </ligand>
</feature>
<evidence type="ECO:0000256" key="8">
    <source>
        <dbReference type="SAM" id="MobiDB-lite"/>
    </source>
</evidence>
<feature type="domain" description="Peptidase M20 dimerisation" evidence="9">
    <location>
        <begin position="293"/>
        <end position="440"/>
    </location>
</feature>
<dbReference type="FunFam" id="3.40.630.10:FF:000027">
    <property type="entry name" value="N-fatty-acyl-amino acid synthase/hydrolase PM20D1"/>
    <property type="match status" value="1"/>
</dbReference>
<dbReference type="OrthoDB" id="3064516at2759"/>
<dbReference type="Gene3D" id="1.10.150.900">
    <property type="match status" value="1"/>
</dbReference>
<keyword evidence="2" id="KW-0645">Protease</keyword>
<dbReference type="PANTHER" id="PTHR45962:SF1">
    <property type="entry name" value="N-FATTY-ACYL-AMINO ACID SYNTHASE_HYDROLASE PM20D1"/>
    <property type="match status" value="1"/>
</dbReference>
<evidence type="ECO:0000256" key="1">
    <source>
        <dbReference type="ARBA" id="ARBA00006247"/>
    </source>
</evidence>